<reference evidence="2" key="1">
    <citation type="submission" date="2022-11" db="UniProtKB">
        <authorList>
            <consortium name="WormBaseParasite"/>
        </authorList>
    </citation>
    <scope>IDENTIFICATION</scope>
</reference>
<accession>A0A915JX68</accession>
<organism evidence="1 2">
    <name type="scientific">Romanomermis culicivorax</name>
    <name type="common">Nematode worm</name>
    <dbReference type="NCBI Taxonomy" id="13658"/>
    <lineage>
        <taxon>Eukaryota</taxon>
        <taxon>Metazoa</taxon>
        <taxon>Ecdysozoa</taxon>
        <taxon>Nematoda</taxon>
        <taxon>Enoplea</taxon>
        <taxon>Dorylaimia</taxon>
        <taxon>Mermithida</taxon>
        <taxon>Mermithoidea</taxon>
        <taxon>Mermithidae</taxon>
        <taxon>Romanomermis</taxon>
    </lineage>
</organism>
<dbReference type="Proteomes" id="UP000887565">
    <property type="component" value="Unplaced"/>
</dbReference>
<name>A0A915JX68_ROMCU</name>
<proteinExistence type="predicted"/>
<dbReference type="WBParaSite" id="nRc.2.0.1.t31025-RA">
    <property type="protein sequence ID" value="nRc.2.0.1.t31025-RA"/>
    <property type="gene ID" value="nRc.2.0.1.g31025"/>
</dbReference>
<dbReference type="AlphaFoldDB" id="A0A915JX68"/>
<sequence length="106" mass="12085">MLWIGLENVVAQLMDAPKPMGSQKAKSKVASRKLLTEKLCQQCQFFCSNQTTKRKLSVPIPTERTEEVNNPYSFTSHCQSQIPNSVGIIQMYYLNRMSSDSRQIKV</sequence>
<evidence type="ECO:0000313" key="1">
    <source>
        <dbReference type="Proteomes" id="UP000887565"/>
    </source>
</evidence>
<evidence type="ECO:0000313" key="2">
    <source>
        <dbReference type="WBParaSite" id="nRc.2.0.1.t31025-RA"/>
    </source>
</evidence>
<keyword evidence="1" id="KW-1185">Reference proteome</keyword>
<protein>
    <submittedName>
        <fullName evidence="2">Uncharacterized protein</fullName>
    </submittedName>
</protein>